<dbReference type="InterPro" id="IPR000120">
    <property type="entry name" value="Amidase"/>
</dbReference>
<dbReference type="InterPro" id="IPR053844">
    <property type="entry name" value="AH_C"/>
</dbReference>
<dbReference type="PANTHER" id="PTHR11895">
    <property type="entry name" value="TRANSAMIDASE"/>
    <property type="match status" value="1"/>
</dbReference>
<feature type="domain" description="Allophanate hydrolase C-terminal" evidence="2">
    <location>
        <begin position="451"/>
        <end position="574"/>
    </location>
</feature>
<keyword evidence="3" id="KW-0378">Hydrolase</keyword>
<dbReference type="Proteomes" id="UP000292939">
    <property type="component" value="Chromosome"/>
</dbReference>
<feature type="domain" description="Amidase" evidence="1">
    <location>
        <begin position="38"/>
        <end position="410"/>
    </location>
</feature>
<dbReference type="Gene3D" id="3.90.1300.10">
    <property type="entry name" value="Amidase signature (AS) domain"/>
    <property type="match status" value="1"/>
</dbReference>
<dbReference type="NCBIfam" id="NF006043">
    <property type="entry name" value="PRK08186.1"/>
    <property type="match status" value="1"/>
</dbReference>
<dbReference type="EC" id="3.5.1.54" evidence="3"/>
<dbReference type="SUPFAM" id="SSF75304">
    <property type="entry name" value="Amidase signature (AS) enzymes"/>
    <property type="match status" value="1"/>
</dbReference>
<dbReference type="NCBIfam" id="TIGR02713">
    <property type="entry name" value="allophanate_hyd"/>
    <property type="match status" value="1"/>
</dbReference>
<dbReference type="EMBL" id="CP031395">
    <property type="protein sequence ID" value="QBK06296.1"/>
    <property type="molecule type" value="Genomic_DNA"/>
</dbReference>
<dbReference type="InterPro" id="IPR014085">
    <property type="entry name" value="Allophanate_hydrolase"/>
</dbReference>
<organism evidence="3 4">
    <name type="scientific">Hylemonella gracilis</name>
    <dbReference type="NCBI Taxonomy" id="80880"/>
    <lineage>
        <taxon>Bacteria</taxon>
        <taxon>Pseudomonadati</taxon>
        <taxon>Pseudomonadota</taxon>
        <taxon>Betaproteobacteria</taxon>
        <taxon>Burkholderiales</taxon>
        <taxon>Comamonadaceae</taxon>
        <taxon>Hylemonella</taxon>
    </lineage>
</organism>
<accession>A0A4P6UNF1</accession>
<sequence length="585" mass="60728">MQGRSTAQFPASASAESPRAWIARCAPPLSGAGVGGLQPLAGLRFAAKDNIDAAGLRTTAACEAFAYAPAVNATVVQKLLDAGAALAGKTNLDQFACGLNGTRSPWGAVPNAFDPAYVSGGSSSGSAYVVATGQVDFALGTDTAGSGRVPAGLNNIVGLKPSKGLISARGVVPAAQSVDCVSIFARSVGLAAQVLDAARGYDAEDPYSRALTLADRPFPKTFRFGVPDALEFFGDTLAEAEFDRARARLRELGGVEVRFSYRSFAESAALLYESALVAERYAAIRDFFDAHEVDVMAPVRGIIAQGRAYDAADLCAAQTRLRALAQQAAAQWQAAGGQGMDLMLVPTAPTHYTIAQMQADPVVLNRNLGAYTNFVNLLDYAALSVPSSIRPDGLPFGITLIGPCGSDWQLAELGQRYHHATGLTQGATGEPLPAPLPIPGLRSPSAAPSTVRVAVVGAHLSGMPLNTQLTERGARLLAQTTTAPHYRLYALPGTVPPKPGLQRVAEGLGARIAVEVWEMPIEHYGSFVALVPAPLGIGTLALEGGGNVQGFLCEALALDGALDITAHGGWRAYLSAQAAQSQPRA</sequence>
<dbReference type="GO" id="GO:0004039">
    <property type="term" value="F:allophanate hydrolase activity"/>
    <property type="evidence" value="ECO:0007669"/>
    <property type="project" value="UniProtKB-EC"/>
</dbReference>
<proteinExistence type="predicted"/>
<name>A0A4P6UNF1_9BURK</name>
<protein>
    <submittedName>
        <fullName evidence="3">Allophanate hydrolase</fullName>
        <ecNumber evidence="3">3.5.1.54</ecNumber>
    </submittedName>
</protein>
<dbReference type="OrthoDB" id="8872210at2"/>
<dbReference type="KEGG" id="hgr:DW355_00425"/>
<dbReference type="PANTHER" id="PTHR11895:SF169">
    <property type="entry name" value="GLUTAMYL-TRNA(GLN) AMIDOTRANSFERASE"/>
    <property type="match status" value="1"/>
</dbReference>
<evidence type="ECO:0000313" key="3">
    <source>
        <dbReference type="EMBL" id="QBK06296.1"/>
    </source>
</evidence>
<dbReference type="InterPro" id="IPR036928">
    <property type="entry name" value="AS_sf"/>
</dbReference>
<evidence type="ECO:0000313" key="4">
    <source>
        <dbReference type="Proteomes" id="UP000292939"/>
    </source>
</evidence>
<dbReference type="Pfam" id="PF21986">
    <property type="entry name" value="AH_C"/>
    <property type="match status" value="1"/>
</dbReference>
<dbReference type="Gene3D" id="3.10.490.10">
    <property type="entry name" value="Gamma-glutamyl cyclotransferase-like"/>
    <property type="match status" value="1"/>
</dbReference>
<gene>
    <name evidence="3" type="primary">atzF</name>
    <name evidence="3" type="ORF">DW355_00425</name>
</gene>
<dbReference type="AlphaFoldDB" id="A0A4P6UNF1"/>
<dbReference type="Gene3D" id="1.20.58.1700">
    <property type="match status" value="1"/>
</dbReference>
<evidence type="ECO:0000259" key="1">
    <source>
        <dbReference type="Pfam" id="PF01425"/>
    </source>
</evidence>
<dbReference type="InterPro" id="IPR023631">
    <property type="entry name" value="Amidase_dom"/>
</dbReference>
<evidence type="ECO:0000259" key="2">
    <source>
        <dbReference type="Pfam" id="PF21986"/>
    </source>
</evidence>
<dbReference type="Pfam" id="PF01425">
    <property type="entry name" value="Amidase"/>
    <property type="match status" value="1"/>
</dbReference>
<reference evidence="3 4" key="1">
    <citation type="submission" date="2018-07" db="EMBL/GenBank/DDBJ databases">
        <title>Exploring interactions and the metabolic potential of the ultra-small soil bacteria Hylemonella gracilis.</title>
        <authorList>
            <person name="Tyc O."/>
            <person name="Kulkarni P."/>
            <person name="Gawehns F."/>
            <person name="Hundscheid M."/>
            <person name="Zweers H."/>
            <person name="Garbeva P."/>
        </authorList>
    </citation>
    <scope>NUCLEOTIDE SEQUENCE [LARGE SCALE GENOMIC DNA]</scope>
    <source>
        <strain evidence="3 4">NS1</strain>
    </source>
</reference>